<gene>
    <name evidence="2" type="ORF">HF203_15925</name>
</gene>
<dbReference type="Proteomes" id="UP000740754">
    <property type="component" value="Unassembled WGS sequence"/>
</dbReference>
<evidence type="ECO:0000256" key="1">
    <source>
        <dbReference type="SAM" id="Coils"/>
    </source>
</evidence>
<evidence type="ECO:0000313" key="3">
    <source>
        <dbReference type="Proteomes" id="UP000740754"/>
    </source>
</evidence>
<feature type="coiled-coil region" evidence="1">
    <location>
        <begin position="1"/>
        <end position="42"/>
    </location>
</feature>
<dbReference type="RefSeq" id="WP_168671073.1">
    <property type="nucleotide sequence ID" value="NZ_JAAXKX010000039.1"/>
</dbReference>
<comment type="caution">
    <text evidence="2">The sequence shown here is derived from an EMBL/GenBank/DDBJ whole genome shotgun (WGS) entry which is preliminary data.</text>
</comment>
<dbReference type="EMBL" id="JAAXKX010000039">
    <property type="protein sequence ID" value="NKN34705.1"/>
    <property type="molecule type" value="Genomic_DNA"/>
</dbReference>
<protein>
    <submittedName>
        <fullName evidence="2">Mobilization protein</fullName>
    </submittedName>
</protein>
<keyword evidence="1" id="KW-0175">Coiled coil</keyword>
<keyword evidence="3" id="KW-1185">Reference proteome</keyword>
<evidence type="ECO:0000313" key="2">
    <source>
        <dbReference type="EMBL" id="NKN34705.1"/>
    </source>
</evidence>
<sequence length="111" mass="12852">MTTVDERIAKLEEKLKQAKAQKARIEARKRTAERKRARQQDTRRKILVGAAILAKVERGDWPREKLLAMMDTVLTRPDDRALFDLPAPIEEPAFLEDEGPSDELPYRITLR</sequence>
<reference evidence="2 3" key="1">
    <citation type="submission" date="2020-04" db="EMBL/GenBank/DDBJ databases">
        <title>Draft Whole-Genome sequence of Marichromatium bheemlicum DSM 18632, type strain.</title>
        <authorList>
            <person name="Kyndt J.A."/>
            <person name="Meyer T.E."/>
        </authorList>
    </citation>
    <scope>NUCLEOTIDE SEQUENCE [LARGE SCALE GENOMIC DNA]</scope>
    <source>
        <strain evidence="2 3">DSM 18632</strain>
    </source>
</reference>
<organism evidence="2 3">
    <name type="scientific">Marichromatium bheemlicum</name>
    <dbReference type="NCBI Taxonomy" id="365339"/>
    <lineage>
        <taxon>Bacteria</taxon>
        <taxon>Pseudomonadati</taxon>
        <taxon>Pseudomonadota</taxon>
        <taxon>Gammaproteobacteria</taxon>
        <taxon>Chromatiales</taxon>
        <taxon>Chromatiaceae</taxon>
        <taxon>Marichromatium</taxon>
    </lineage>
</organism>
<accession>A0ABX1IEF7</accession>
<name>A0ABX1IEF7_9GAMM</name>
<proteinExistence type="predicted"/>